<keyword evidence="5" id="KW-0560">Oxidoreductase</keyword>
<evidence type="ECO:0000256" key="3">
    <source>
        <dbReference type="ARBA" id="ARBA00022630"/>
    </source>
</evidence>
<feature type="binding site" evidence="6">
    <location>
        <position position="400"/>
    </location>
    <ligand>
        <name>D-dopa</name>
        <dbReference type="ChEBI" id="CHEBI:149689"/>
    </ligand>
</feature>
<keyword evidence="8" id="KW-0472">Membrane</keyword>
<dbReference type="Gene3D" id="3.30.9.10">
    <property type="entry name" value="D-Amino Acid Oxidase, subunit A, domain 2"/>
    <property type="match status" value="1"/>
</dbReference>
<evidence type="ECO:0000256" key="8">
    <source>
        <dbReference type="SAM" id="Phobius"/>
    </source>
</evidence>
<dbReference type="InterPro" id="IPR006076">
    <property type="entry name" value="FAD-dep_OxRdtase"/>
</dbReference>
<organism evidence="10 11">
    <name type="scientific">Cephalotrichum gorgonifer</name>
    <dbReference type="NCBI Taxonomy" id="2041049"/>
    <lineage>
        <taxon>Eukaryota</taxon>
        <taxon>Fungi</taxon>
        <taxon>Dikarya</taxon>
        <taxon>Ascomycota</taxon>
        <taxon>Pezizomycotina</taxon>
        <taxon>Sordariomycetes</taxon>
        <taxon>Hypocreomycetidae</taxon>
        <taxon>Microascales</taxon>
        <taxon>Microascaceae</taxon>
        <taxon>Cephalotrichum</taxon>
    </lineage>
</organism>
<keyword evidence="8" id="KW-1133">Transmembrane helix</keyword>
<comment type="caution">
    <text evidence="10">The sequence shown here is derived from an EMBL/GenBank/DDBJ whole genome shotgun (WGS) entry which is preliminary data.</text>
</comment>
<accession>A0AAE8MYJ6</accession>
<feature type="binding site" evidence="6">
    <location>
        <position position="227"/>
    </location>
    <ligand>
        <name>FAD</name>
        <dbReference type="ChEBI" id="CHEBI:57692"/>
    </ligand>
</feature>
<feature type="region of interest" description="Disordered" evidence="7">
    <location>
        <begin position="359"/>
        <end position="384"/>
    </location>
</feature>
<evidence type="ECO:0000259" key="9">
    <source>
        <dbReference type="Pfam" id="PF01266"/>
    </source>
</evidence>
<evidence type="ECO:0000256" key="5">
    <source>
        <dbReference type="ARBA" id="ARBA00023002"/>
    </source>
</evidence>
<dbReference type="GO" id="GO:0003884">
    <property type="term" value="F:D-amino-acid oxidase activity"/>
    <property type="evidence" value="ECO:0007669"/>
    <property type="project" value="InterPro"/>
</dbReference>
<keyword evidence="11" id="KW-1185">Reference proteome</keyword>
<evidence type="ECO:0000256" key="1">
    <source>
        <dbReference type="ARBA" id="ARBA00001974"/>
    </source>
</evidence>
<dbReference type="PIRSF" id="PIRSF000189">
    <property type="entry name" value="D-aa_oxidase"/>
    <property type="match status" value="1"/>
</dbReference>
<dbReference type="Gene3D" id="3.40.50.720">
    <property type="entry name" value="NAD(P)-binding Rossmann-like Domain"/>
    <property type="match status" value="1"/>
</dbReference>
<protein>
    <recommendedName>
        <fullName evidence="9">FAD dependent oxidoreductase domain-containing protein</fullName>
    </recommendedName>
</protein>
<feature type="compositionally biased region" description="Polar residues" evidence="7">
    <location>
        <begin position="369"/>
        <end position="379"/>
    </location>
</feature>
<dbReference type="GO" id="GO:0071949">
    <property type="term" value="F:FAD binding"/>
    <property type="evidence" value="ECO:0007669"/>
    <property type="project" value="InterPro"/>
</dbReference>
<dbReference type="EMBL" id="ONZQ02000007">
    <property type="protein sequence ID" value="SPO02960.1"/>
    <property type="molecule type" value="Genomic_DNA"/>
</dbReference>
<comment type="cofactor">
    <cofactor evidence="1 6">
        <name>FAD</name>
        <dbReference type="ChEBI" id="CHEBI:57692"/>
    </cofactor>
</comment>
<feature type="binding site" evidence="6">
    <location>
        <position position="343"/>
    </location>
    <ligand>
        <name>D-dopa</name>
        <dbReference type="ChEBI" id="CHEBI:149689"/>
    </ligand>
</feature>
<proteinExistence type="inferred from homology"/>
<keyword evidence="3" id="KW-0285">Flavoprotein</keyword>
<gene>
    <name evidence="10" type="ORF">DNG_05641</name>
</gene>
<dbReference type="SUPFAM" id="SSF51971">
    <property type="entry name" value="Nucleotide-binding domain"/>
    <property type="match status" value="1"/>
</dbReference>
<evidence type="ECO:0000313" key="10">
    <source>
        <dbReference type="EMBL" id="SPO02960.1"/>
    </source>
</evidence>
<evidence type="ECO:0000313" key="11">
    <source>
        <dbReference type="Proteomes" id="UP001187682"/>
    </source>
</evidence>
<feature type="binding site" evidence="6">
    <location>
        <begin position="62"/>
        <end position="63"/>
    </location>
    <ligand>
        <name>FAD</name>
        <dbReference type="ChEBI" id="CHEBI:57692"/>
    </ligand>
</feature>
<feature type="domain" description="FAD dependent oxidoreductase" evidence="9">
    <location>
        <begin position="22"/>
        <end position="411"/>
    </location>
</feature>
<dbReference type="SUPFAM" id="SSF54373">
    <property type="entry name" value="FAD-linked reductases, C-terminal domain"/>
    <property type="match status" value="1"/>
</dbReference>
<dbReference type="Proteomes" id="UP001187682">
    <property type="component" value="Unassembled WGS sequence"/>
</dbReference>
<dbReference type="GO" id="GO:0005737">
    <property type="term" value="C:cytoplasm"/>
    <property type="evidence" value="ECO:0007669"/>
    <property type="project" value="TreeGrafter"/>
</dbReference>
<dbReference type="PANTHER" id="PTHR11530:SF25">
    <property type="entry name" value="FAD DEPENDENT OXIDOREDUCTASE DOMAIN-CONTAINING PROTEIN"/>
    <property type="match status" value="1"/>
</dbReference>
<sequence>MRPDISFKTTPLKSSTPKKGHVLVIGGGVTGMVTSWVLLDQGYQVTVMAKQWASYGKEQRITSQIAGALWEYPPAVCGQHTDAISLHHSRRWCMLAYRIWDAIAADPDLSRDSGVRMKNSAFFFPYKMEENEEQYQKMIDIKNSGVRGFKHSSSLIEHYGISPDYGCEDGYELVAPVIDTDTAMSWLMGLVGSKGAKFVTEAIDGDLFNHEHSLRERFGADIIVNATGLAGRELAGDTSCYPIRGGLMRVINDGSDFEKLDAALCISADAKHGTHTVNEIVFLVPRSDRILLLGGISEPHEWDLDHTLDTPIIKRMKDRCEAFLPRLKNARLDEEYPLAQGLRPFRACNVRVERELRRHKPGQGKNGISIHQNGTSNVLEDTDDDPSTVSRIIHSYGQGGAGWSLSFGCAGDVLALVGEALSGMPPKPMSLE</sequence>
<keyword evidence="8" id="KW-0812">Transmembrane</keyword>
<dbReference type="PANTHER" id="PTHR11530">
    <property type="entry name" value="D-AMINO ACID OXIDASE"/>
    <property type="match status" value="1"/>
</dbReference>
<evidence type="ECO:0000256" key="4">
    <source>
        <dbReference type="ARBA" id="ARBA00022827"/>
    </source>
</evidence>
<dbReference type="InterPro" id="IPR023209">
    <property type="entry name" value="DAO"/>
</dbReference>
<evidence type="ECO:0000256" key="7">
    <source>
        <dbReference type="SAM" id="MobiDB-lite"/>
    </source>
</evidence>
<dbReference type="GO" id="GO:0019478">
    <property type="term" value="P:D-amino acid catabolic process"/>
    <property type="evidence" value="ECO:0007669"/>
    <property type="project" value="TreeGrafter"/>
</dbReference>
<evidence type="ECO:0000256" key="2">
    <source>
        <dbReference type="ARBA" id="ARBA00006730"/>
    </source>
</evidence>
<name>A0AAE8MYJ6_9PEZI</name>
<keyword evidence="4 6" id="KW-0274">FAD</keyword>
<comment type="similarity">
    <text evidence="2">Belongs to the DAMOX/DASOX family.</text>
</comment>
<reference evidence="10" key="1">
    <citation type="submission" date="2018-03" db="EMBL/GenBank/DDBJ databases">
        <authorList>
            <person name="Guldener U."/>
        </authorList>
    </citation>
    <scope>NUCLEOTIDE SEQUENCE</scope>
</reference>
<feature type="transmembrane region" description="Helical" evidence="8">
    <location>
        <begin position="21"/>
        <end position="39"/>
    </location>
</feature>
<dbReference type="AlphaFoldDB" id="A0AAE8MYJ6"/>
<evidence type="ECO:0000256" key="6">
    <source>
        <dbReference type="PIRSR" id="PIRSR000189-1"/>
    </source>
</evidence>
<dbReference type="Pfam" id="PF01266">
    <property type="entry name" value="DAO"/>
    <property type="match status" value="1"/>
</dbReference>